<evidence type="ECO:0000313" key="3">
    <source>
        <dbReference type="Proteomes" id="UP001321486"/>
    </source>
</evidence>
<name>A0ABM8GPI1_9MICO</name>
<organism evidence="2 3">
    <name type="scientific">Frondihabitans sucicola</name>
    <dbReference type="NCBI Taxonomy" id="1268041"/>
    <lineage>
        <taxon>Bacteria</taxon>
        <taxon>Bacillati</taxon>
        <taxon>Actinomycetota</taxon>
        <taxon>Actinomycetes</taxon>
        <taxon>Micrococcales</taxon>
        <taxon>Microbacteriaceae</taxon>
        <taxon>Frondihabitans</taxon>
    </lineage>
</organism>
<dbReference type="Proteomes" id="UP001321486">
    <property type="component" value="Chromosome"/>
</dbReference>
<evidence type="ECO:0000256" key="1">
    <source>
        <dbReference type="SAM" id="MobiDB-lite"/>
    </source>
</evidence>
<feature type="region of interest" description="Disordered" evidence="1">
    <location>
        <begin position="51"/>
        <end position="74"/>
    </location>
</feature>
<protein>
    <submittedName>
        <fullName evidence="2">Uncharacterized protein</fullName>
    </submittedName>
</protein>
<proteinExistence type="predicted"/>
<feature type="region of interest" description="Disordered" evidence="1">
    <location>
        <begin position="114"/>
        <end position="174"/>
    </location>
</feature>
<dbReference type="EMBL" id="AP027732">
    <property type="protein sequence ID" value="BDZ50339.1"/>
    <property type="molecule type" value="Genomic_DNA"/>
</dbReference>
<sequence length="197" mass="21011">MLFRELRGELREQRRVGRPRGQRDRCPAEPRPGILRVLGSLQDRRELLSEGGHVEHRGGGSVGPGSAGGVGRSSIGRLTTVDTALPLGLRLLVEQPGCRRVDLGAVHGLDLAEAQDRSGDGTGARPDDEIRRVDVDTPLEEFGEHAEVPRDAGDASTPEDESAAGAGRRGVGHSPSLFASRLIRVVVSRSSDPRDAP</sequence>
<evidence type="ECO:0000313" key="2">
    <source>
        <dbReference type="EMBL" id="BDZ50339.1"/>
    </source>
</evidence>
<accession>A0ABM8GPI1</accession>
<feature type="compositionally biased region" description="Basic and acidic residues" evidence="1">
    <location>
        <begin position="142"/>
        <end position="153"/>
    </location>
</feature>
<reference evidence="3" key="1">
    <citation type="journal article" date="2019" name="Int. J. Syst. Evol. Microbiol.">
        <title>The Global Catalogue of Microorganisms (GCM) 10K type strain sequencing project: providing services to taxonomists for standard genome sequencing and annotation.</title>
        <authorList>
            <consortium name="The Broad Institute Genomics Platform"/>
            <consortium name="The Broad Institute Genome Sequencing Center for Infectious Disease"/>
            <person name="Wu L."/>
            <person name="Ma J."/>
        </authorList>
    </citation>
    <scope>NUCLEOTIDE SEQUENCE [LARGE SCALE GENOMIC DNA]</scope>
    <source>
        <strain evidence="3">NBRC 108728</strain>
    </source>
</reference>
<feature type="compositionally biased region" description="Basic and acidic residues" evidence="1">
    <location>
        <begin position="114"/>
        <end position="135"/>
    </location>
</feature>
<gene>
    <name evidence="2" type="ORF">GCM10025867_25800</name>
</gene>
<keyword evidence="3" id="KW-1185">Reference proteome</keyword>
<feature type="compositionally biased region" description="Gly residues" evidence="1">
    <location>
        <begin position="59"/>
        <end position="71"/>
    </location>
</feature>